<evidence type="ECO:0000313" key="2">
    <source>
        <dbReference type="EMBL" id="KAF6216053.1"/>
    </source>
</evidence>
<evidence type="ECO:0000256" key="1">
    <source>
        <dbReference type="SAM" id="Phobius"/>
    </source>
</evidence>
<dbReference type="Proteomes" id="UP000466442">
    <property type="component" value="Linkage Group LG1"/>
</dbReference>
<comment type="caution">
    <text evidence="2">The sequence shown here is derived from an EMBL/GenBank/DDBJ whole genome shotgun (WGS) entry which is preliminary data.</text>
</comment>
<proteinExistence type="predicted"/>
<feature type="transmembrane region" description="Helical" evidence="1">
    <location>
        <begin position="110"/>
        <end position="129"/>
    </location>
</feature>
<accession>A0A8S9Y4H4</accession>
<reference evidence="2" key="1">
    <citation type="journal article" date="2021" name="Mol. Ecol. Resour.">
        <title>Apolygus lucorum genome provides insights into omnivorousness and mesophyll feeding.</title>
        <authorList>
            <person name="Liu Y."/>
            <person name="Liu H."/>
            <person name="Wang H."/>
            <person name="Huang T."/>
            <person name="Liu B."/>
            <person name="Yang B."/>
            <person name="Yin L."/>
            <person name="Li B."/>
            <person name="Zhang Y."/>
            <person name="Zhang S."/>
            <person name="Jiang F."/>
            <person name="Zhang X."/>
            <person name="Ren Y."/>
            <person name="Wang B."/>
            <person name="Wang S."/>
            <person name="Lu Y."/>
            <person name="Wu K."/>
            <person name="Fan W."/>
            <person name="Wang G."/>
        </authorList>
    </citation>
    <scope>NUCLEOTIDE SEQUENCE</scope>
    <source>
        <strain evidence="2">12Hb</strain>
    </source>
</reference>
<evidence type="ECO:0000313" key="3">
    <source>
        <dbReference type="Proteomes" id="UP000466442"/>
    </source>
</evidence>
<keyword evidence="1" id="KW-0812">Transmembrane</keyword>
<sequence>MGDLSSAFSVIQQLIEMASNTGGVKVFSIQGRLCRERERLHGAGMTPAERAWRAQWIKDQHLAPHEPVNVPEIKTHLVNPIRRFYRTPMDKFEKMLVPHLGEGGALMTRYLTAKFAIFVGAVYVGAYYFKYNANDWTRKGGWRAVPNRKSVVPGDPGYPYQPVKFVGADYADRGFKNSPI</sequence>
<keyword evidence="3" id="KW-1185">Reference proteome</keyword>
<dbReference type="GO" id="GO:0006120">
    <property type="term" value="P:mitochondrial electron transport, NADH to ubiquinone"/>
    <property type="evidence" value="ECO:0007669"/>
    <property type="project" value="InterPro"/>
</dbReference>
<protein>
    <recommendedName>
        <fullName evidence="4">NADH dehydrogenase [ubiquinone] 1 beta subcomplex subunit 6</fullName>
    </recommendedName>
</protein>
<keyword evidence="1" id="KW-0472">Membrane</keyword>
<dbReference type="EMBL" id="WIXP02000001">
    <property type="protein sequence ID" value="KAF6216053.1"/>
    <property type="molecule type" value="Genomic_DNA"/>
</dbReference>
<dbReference type="GO" id="GO:0005739">
    <property type="term" value="C:mitochondrion"/>
    <property type="evidence" value="ECO:0007669"/>
    <property type="project" value="GOC"/>
</dbReference>
<name>A0A8S9Y4H4_APOLU</name>
<gene>
    <name evidence="2" type="ORF">GE061_000391</name>
</gene>
<dbReference type="PANTHER" id="PTHR21106:SF2">
    <property type="entry name" value="NADH DEHYDROGENASE [UBIQUINONE] 1 BETA SUBCOMPLEX SUBUNIT 6"/>
    <property type="match status" value="1"/>
</dbReference>
<dbReference type="PANTHER" id="PTHR21106">
    <property type="entry name" value="NADH DEHYDROGENASE [UBIQUINONE] 1 BETA SUBCOMPLEX SUBUNIT 6"/>
    <property type="match status" value="1"/>
</dbReference>
<organism evidence="2 3">
    <name type="scientific">Apolygus lucorum</name>
    <name type="common">Small green plant bug</name>
    <name type="synonym">Lygocoris lucorum</name>
    <dbReference type="NCBI Taxonomy" id="248454"/>
    <lineage>
        <taxon>Eukaryota</taxon>
        <taxon>Metazoa</taxon>
        <taxon>Ecdysozoa</taxon>
        <taxon>Arthropoda</taxon>
        <taxon>Hexapoda</taxon>
        <taxon>Insecta</taxon>
        <taxon>Pterygota</taxon>
        <taxon>Neoptera</taxon>
        <taxon>Paraneoptera</taxon>
        <taxon>Hemiptera</taxon>
        <taxon>Heteroptera</taxon>
        <taxon>Panheteroptera</taxon>
        <taxon>Cimicomorpha</taxon>
        <taxon>Miridae</taxon>
        <taxon>Mirini</taxon>
        <taxon>Apolygus</taxon>
    </lineage>
</organism>
<dbReference type="OrthoDB" id="5824032at2759"/>
<dbReference type="InterPro" id="IPR019174">
    <property type="entry name" value="NADH_DH_b-subcmplx_su6"/>
</dbReference>
<dbReference type="Pfam" id="PF09782">
    <property type="entry name" value="NDUF_B6"/>
    <property type="match status" value="1"/>
</dbReference>
<evidence type="ECO:0008006" key="4">
    <source>
        <dbReference type="Google" id="ProtNLM"/>
    </source>
</evidence>
<dbReference type="AlphaFoldDB" id="A0A8S9Y4H4"/>
<keyword evidence="1" id="KW-1133">Transmembrane helix</keyword>